<evidence type="ECO:0000313" key="10">
    <source>
        <dbReference type="EMBL" id="KAJ1911728.1"/>
    </source>
</evidence>
<keyword evidence="6" id="KW-0804">Transcription</keyword>
<dbReference type="EMBL" id="JANBPT010000900">
    <property type="protein sequence ID" value="KAJ1911728.1"/>
    <property type="molecule type" value="Genomic_DNA"/>
</dbReference>
<evidence type="ECO:0000313" key="11">
    <source>
        <dbReference type="Proteomes" id="UP001150569"/>
    </source>
</evidence>
<proteinExistence type="predicted"/>
<accession>A0A9W7ZRJ5</accession>
<organism evidence="10 11">
    <name type="scientific">Tieghemiomyces parasiticus</name>
    <dbReference type="NCBI Taxonomy" id="78921"/>
    <lineage>
        <taxon>Eukaryota</taxon>
        <taxon>Fungi</taxon>
        <taxon>Fungi incertae sedis</taxon>
        <taxon>Zoopagomycota</taxon>
        <taxon>Kickxellomycotina</taxon>
        <taxon>Dimargaritomycetes</taxon>
        <taxon>Dimargaritales</taxon>
        <taxon>Dimargaritaceae</taxon>
        <taxon>Tieghemiomyces</taxon>
    </lineage>
</organism>
<dbReference type="Pfam" id="PF23769">
    <property type="entry name" value="Beta-prop_WDR75_2nd"/>
    <property type="match status" value="1"/>
</dbReference>
<evidence type="ECO:0000259" key="9">
    <source>
        <dbReference type="Pfam" id="PF23769"/>
    </source>
</evidence>
<dbReference type="PANTHER" id="PTHR44215">
    <property type="entry name" value="WD REPEAT-CONTAINING PROTEIN 75"/>
    <property type="match status" value="1"/>
</dbReference>
<protein>
    <submittedName>
        <fullName evidence="10">NET1-associated nuclear protein 1</fullName>
    </submittedName>
</protein>
<dbReference type="SMART" id="SM00320">
    <property type="entry name" value="WD40"/>
    <property type="match status" value="5"/>
</dbReference>
<keyword evidence="11" id="KW-1185">Reference proteome</keyword>
<dbReference type="InterPro" id="IPR057644">
    <property type="entry name" value="Beta-prop_WDR75_2nd"/>
</dbReference>
<dbReference type="SUPFAM" id="SSF82171">
    <property type="entry name" value="DPP6 N-terminal domain-like"/>
    <property type="match status" value="1"/>
</dbReference>
<feature type="domain" description="WD repeat-containing protein 75 second beta-propeller" evidence="9">
    <location>
        <begin position="545"/>
        <end position="735"/>
    </location>
</feature>
<dbReference type="PANTHER" id="PTHR44215:SF1">
    <property type="entry name" value="WD REPEAT-CONTAINING PROTEIN 75"/>
    <property type="match status" value="1"/>
</dbReference>
<dbReference type="AlphaFoldDB" id="A0A9W7ZRJ5"/>
<evidence type="ECO:0000256" key="5">
    <source>
        <dbReference type="ARBA" id="ARBA00022737"/>
    </source>
</evidence>
<evidence type="ECO:0000256" key="3">
    <source>
        <dbReference type="ARBA" id="ARBA00022552"/>
    </source>
</evidence>
<evidence type="ECO:0000256" key="4">
    <source>
        <dbReference type="ARBA" id="ARBA00022574"/>
    </source>
</evidence>
<name>A0A9W7ZRJ5_9FUNG</name>
<comment type="caution">
    <text evidence="10">The sequence shown here is derived from an EMBL/GenBank/DDBJ whole genome shotgun (WGS) entry which is preliminary data.</text>
</comment>
<keyword evidence="5" id="KW-0677">Repeat</keyword>
<keyword evidence="3" id="KW-0698">rRNA processing</keyword>
<dbReference type="GO" id="GO:2000234">
    <property type="term" value="P:positive regulation of rRNA processing"/>
    <property type="evidence" value="ECO:0007669"/>
    <property type="project" value="TreeGrafter"/>
</dbReference>
<dbReference type="InterPro" id="IPR015943">
    <property type="entry name" value="WD40/YVTN_repeat-like_dom_sf"/>
</dbReference>
<dbReference type="Pfam" id="PF00400">
    <property type="entry name" value="WD40"/>
    <property type="match status" value="2"/>
</dbReference>
<dbReference type="GO" id="GO:0006364">
    <property type="term" value="P:rRNA processing"/>
    <property type="evidence" value="ECO:0007669"/>
    <property type="project" value="UniProtKB-KW"/>
</dbReference>
<dbReference type="SUPFAM" id="SSF50978">
    <property type="entry name" value="WD40 repeat-like"/>
    <property type="match status" value="1"/>
</dbReference>
<dbReference type="InterPro" id="IPR036322">
    <property type="entry name" value="WD40_repeat_dom_sf"/>
</dbReference>
<dbReference type="GO" id="GO:0032040">
    <property type="term" value="C:small-subunit processome"/>
    <property type="evidence" value="ECO:0007669"/>
    <property type="project" value="InterPro"/>
</dbReference>
<comment type="subcellular location">
    <subcellularLocation>
        <location evidence="1">Nucleus</location>
        <location evidence="1">Nucleolus</location>
    </subcellularLocation>
</comment>
<evidence type="ECO:0000256" key="2">
    <source>
        <dbReference type="ARBA" id="ARBA00022517"/>
    </source>
</evidence>
<dbReference type="GO" id="GO:0045943">
    <property type="term" value="P:positive regulation of transcription by RNA polymerase I"/>
    <property type="evidence" value="ECO:0007669"/>
    <property type="project" value="InterPro"/>
</dbReference>
<keyword evidence="4" id="KW-0853">WD repeat</keyword>
<reference evidence="10" key="1">
    <citation type="submission" date="2022-07" db="EMBL/GenBank/DDBJ databases">
        <title>Phylogenomic reconstructions and comparative analyses of Kickxellomycotina fungi.</title>
        <authorList>
            <person name="Reynolds N.K."/>
            <person name="Stajich J.E."/>
            <person name="Barry K."/>
            <person name="Grigoriev I.V."/>
            <person name="Crous P."/>
            <person name="Smith M.E."/>
        </authorList>
    </citation>
    <scope>NUCLEOTIDE SEQUENCE</scope>
    <source>
        <strain evidence="10">RSA 861</strain>
    </source>
</reference>
<evidence type="ECO:0000256" key="8">
    <source>
        <dbReference type="SAM" id="MobiDB-lite"/>
    </source>
</evidence>
<evidence type="ECO:0000256" key="1">
    <source>
        <dbReference type="ARBA" id="ARBA00004604"/>
    </source>
</evidence>
<keyword evidence="2" id="KW-0690">Ribosome biogenesis</keyword>
<sequence>MPALQQLPKRKQRRPKAITFAQASSAQAAPVQATPAQAAPVEPTKVYSWHQADTVRVAWLEALQRDTDFSPVPVSDYTMGGLYKPNSSTNGDNGQDYGFHTAYVADRHRMIAHSFPVEESADDETSATDLALVCRAGGPNNPASYLYTSDSKFLLECRQATVRLYNVPRGTLVSSFWVGQAITAAAAHPEDPSLVYLATRDLQLGLYNITQGQIIRQWTVPLPVAKILPHPKDPRYLYLWLMSVSRKQPPSEGRFSPIGLIGAVVGMDLAAADPCHQFSPYMLRNIVSDLALSPCGRFLAVGYGRTLGVWDLTRDGATDYMRDSSETSELFKPFLITHTVNWVSSLAFHPTEGHLAVGCQSGEILIYKKLQRSLFTKTIRMPLWHGVGIEGLYFSAYDDQLLSTSDKPVLLSQNWNNFKTIFTPHLGSIIRGFVAAPDHSRVAMVMGNGSIHSYELAETRFQTTAINLRIQPDLLPQCASRYPAAGLQAHPITQQLMFDTPFASVQFYDPFADRAGCQELALGAVSLRSGDPYAARSGILIEHFAVTRNGRWLAAYITLDNRNDVYARQLVFYHYCMASKQYLGPITRVLDPHQGPMTSMSFQIQPKRSNSPPQLVTTGADGRLRLWIFQGRSPLPGRPKGTNAQGSWQSRGALTYGNIPLTQASFSHDGSTLIAASGRRICLWDARTLELQDTQTLPLGNPIQLLRFAGPGLRLIVQTADQLYLWDALDRMQLWNVAATTFHEVVVHPHGTLIATLEDAITGPPAAAGAFRTRLNLYRADSPTPVATRLLRHEVKRVAFVNARLAEGESIGKPSTTIVHPLEDRSTNLLAIDNATQAIDTDLSHISLVAMTGRGTVLTFVPQTEDKDEGTSVVLRHNSVIPRTAQSTVAHEQSIAAMDTDASAPGELTLYSRVYGKLQPRALTDEADRLKATAAAGQTAATGDNQALRDPSELVDEMLRGPSHLLAPVHMLFDELVGPLVYASSSTEAAAAAATKSTVVSDSNDVDEAMTVAEERSEAGSTDAQTSGEDGRDDPEADVLAGFLRGFTLDDKADHTAADLEVSGTAPSLSENLFGIYFSKRTSEAGQS</sequence>
<feature type="compositionally biased region" description="Polar residues" evidence="8">
    <location>
        <begin position="1019"/>
        <end position="1028"/>
    </location>
</feature>
<gene>
    <name evidence="10" type="primary">NAN1_2</name>
    <name evidence="10" type="ORF">IWQ60_010000</name>
</gene>
<feature type="region of interest" description="Disordered" evidence="8">
    <location>
        <begin position="1013"/>
        <end position="1036"/>
    </location>
</feature>
<evidence type="ECO:0000256" key="6">
    <source>
        <dbReference type="ARBA" id="ARBA00023163"/>
    </source>
</evidence>
<evidence type="ECO:0000256" key="7">
    <source>
        <dbReference type="ARBA" id="ARBA00023242"/>
    </source>
</evidence>
<dbReference type="Proteomes" id="UP001150569">
    <property type="component" value="Unassembled WGS sequence"/>
</dbReference>
<keyword evidence="7" id="KW-0539">Nucleus</keyword>
<dbReference type="Gene3D" id="2.130.10.10">
    <property type="entry name" value="YVTN repeat-like/Quinoprotein amine dehydrogenase"/>
    <property type="match status" value="2"/>
</dbReference>
<dbReference type="InterPro" id="IPR001680">
    <property type="entry name" value="WD40_rpt"/>
</dbReference>
<dbReference type="GO" id="GO:0003723">
    <property type="term" value="F:RNA binding"/>
    <property type="evidence" value="ECO:0007669"/>
    <property type="project" value="InterPro"/>
</dbReference>
<dbReference type="OrthoDB" id="4096at2759"/>
<dbReference type="InterPro" id="IPR053826">
    <property type="entry name" value="WDR75"/>
</dbReference>